<dbReference type="AlphaFoldDB" id="B0EIS8"/>
<organism evidence="8">
    <name type="scientific">Entamoeba dispar (strain ATCC PRA-260 / SAW760)</name>
    <dbReference type="NCBI Taxonomy" id="370354"/>
    <lineage>
        <taxon>Eukaryota</taxon>
        <taxon>Amoebozoa</taxon>
        <taxon>Evosea</taxon>
        <taxon>Archamoebae</taxon>
        <taxon>Mastigamoebida</taxon>
        <taxon>Entamoebidae</taxon>
        <taxon>Entamoeba</taxon>
    </lineage>
</organism>
<accession>B0EIS8</accession>
<protein>
    <submittedName>
        <fullName evidence="7">Multidrug resistance protein, putative</fullName>
        <ecNumber evidence="7">3.6.3.44</ecNumber>
    </submittedName>
</protein>
<comment type="subcellular location">
    <subcellularLocation>
        <location evidence="1">Membrane</location>
        <topology evidence="1">Multi-pass membrane protein</topology>
    </subcellularLocation>
</comment>
<dbReference type="GO" id="GO:0005524">
    <property type="term" value="F:ATP binding"/>
    <property type="evidence" value="ECO:0007669"/>
    <property type="project" value="InterPro"/>
</dbReference>
<evidence type="ECO:0000313" key="7">
    <source>
        <dbReference type="EMBL" id="EDR25576.1"/>
    </source>
</evidence>
<gene>
    <name evidence="7" type="ORF">EDI_156910</name>
</gene>
<dbReference type="InterPro" id="IPR003439">
    <property type="entry name" value="ABC_transporter-like_ATP-bd"/>
</dbReference>
<evidence type="ECO:0000256" key="2">
    <source>
        <dbReference type="ARBA" id="ARBA00022692"/>
    </source>
</evidence>
<dbReference type="VEuPathDB" id="AmoebaDB:EDI_156910"/>
<feature type="domain" description="ABC transporter" evidence="6">
    <location>
        <begin position="99"/>
        <end position="239"/>
    </location>
</feature>
<feature type="transmembrane region" description="Helical" evidence="5">
    <location>
        <begin position="66"/>
        <end position="88"/>
    </location>
</feature>
<evidence type="ECO:0000256" key="3">
    <source>
        <dbReference type="ARBA" id="ARBA00022989"/>
    </source>
</evidence>
<feature type="transmembrane region" description="Helical" evidence="5">
    <location>
        <begin position="25"/>
        <end position="45"/>
    </location>
</feature>
<dbReference type="Pfam" id="PF00005">
    <property type="entry name" value="ABC_tran"/>
    <property type="match status" value="1"/>
</dbReference>
<reference evidence="8" key="1">
    <citation type="submission" date="2007-12" db="EMBL/GenBank/DDBJ databases">
        <title>Annotation of Entamoeba dispar SAW760.</title>
        <authorList>
            <person name="Lorenzi H."/>
            <person name="Inman J."/>
            <person name="Schobel S."/>
            <person name="Amedeo P."/>
            <person name="Caler E."/>
        </authorList>
    </citation>
    <scope>NUCLEOTIDE SEQUENCE [LARGE SCALE GENOMIC DNA]</scope>
    <source>
        <strain evidence="8">ATCC PRA-260 / SAW760</strain>
    </source>
</reference>
<dbReference type="GO" id="GO:0016887">
    <property type="term" value="F:ATP hydrolysis activity"/>
    <property type="evidence" value="ECO:0007669"/>
    <property type="project" value="InterPro"/>
</dbReference>
<dbReference type="KEGG" id="edi:EDI_156910"/>
<dbReference type="InterPro" id="IPR036640">
    <property type="entry name" value="ABC1_TM_sf"/>
</dbReference>
<dbReference type="InterPro" id="IPR027417">
    <property type="entry name" value="P-loop_NTPase"/>
</dbReference>
<dbReference type="SUPFAM" id="SSF90123">
    <property type="entry name" value="ABC transporter transmembrane region"/>
    <property type="match status" value="1"/>
</dbReference>
<dbReference type="GO" id="GO:0042626">
    <property type="term" value="F:ATPase-coupled transmembrane transporter activity"/>
    <property type="evidence" value="ECO:0007669"/>
    <property type="project" value="TreeGrafter"/>
</dbReference>
<dbReference type="EMBL" id="DS549491">
    <property type="protein sequence ID" value="EDR25576.1"/>
    <property type="molecule type" value="Genomic_DNA"/>
</dbReference>
<keyword evidence="4 5" id="KW-0472">Membrane</keyword>
<evidence type="ECO:0000256" key="5">
    <source>
        <dbReference type="SAM" id="Phobius"/>
    </source>
</evidence>
<evidence type="ECO:0000313" key="8">
    <source>
        <dbReference type="Proteomes" id="UP000008076"/>
    </source>
</evidence>
<dbReference type="RefSeq" id="XP_001738118.1">
    <property type="nucleotide sequence ID" value="XM_001738066.1"/>
</dbReference>
<dbReference type="eggNOG" id="KOG0055">
    <property type="taxonomic scope" value="Eukaryota"/>
</dbReference>
<keyword evidence="2 5" id="KW-0812">Transmembrane</keyword>
<keyword evidence="7" id="KW-0378">Hydrolase</keyword>
<dbReference type="SUPFAM" id="SSF52540">
    <property type="entry name" value="P-loop containing nucleoside triphosphate hydrolases"/>
    <property type="match status" value="1"/>
</dbReference>
<evidence type="ECO:0000256" key="1">
    <source>
        <dbReference type="ARBA" id="ARBA00004141"/>
    </source>
</evidence>
<dbReference type="Gene3D" id="3.40.50.300">
    <property type="entry name" value="P-loop containing nucleotide triphosphate hydrolases"/>
    <property type="match status" value="1"/>
</dbReference>
<evidence type="ECO:0000256" key="4">
    <source>
        <dbReference type="ARBA" id="ARBA00023136"/>
    </source>
</evidence>
<proteinExistence type="predicted"/>
<keyword evidence="8" id="KW-1185">Reference proteome</keyword>
<dbReference type="OrthoDB" id="6500128at2759"/>
<dbReference type="PANTHER" id="PTHR24221">
    <property type="entry name" value="ATP-BINDING CASSETTE SUB-FAMILY B"/>
    <property type="match status" value="1"/>
</dbReference>
<dbReference type="InterPro" id="IPR039421">
    <property type="entry name" value="Type_1_exporter"/>
</dbReference>
<sequence length="241" mass="26533">MLAKEDYFKEKYCSYLVKPSKRAPFTAIINGLVLGWVHAFIFWKYSVLMYFAGQELKKDPSQMPDIMKALCSIIFGAMSVGFAATYMADFGNAKVAAETSFVIPKGKSVALVGPSSCGKSTVIQLIERFYNPERGTVKINGRNIQEFKLATLRNKTGYVGQEPLLFAGTIGENIISGICGSWTDDQLNLVAENMDKIVAAAKMANCHNFIYQLPQGYNTTIGERGTSLSGGQKQRIALLEH</sequence>
<name>B0EIS8_ENTDS</name>
<dbReference type="Proteomes" id="UP000008076">
    <property type="component" value="Unassembled WGS sequence"/>
</dbReference>
<evidence type="ECO:0000259" key="6">
    <source>
        <dbReference type="Pfam" id="PF00005"/>
    </source>
</evidence>
<dbReference type="GeneID" id="5883186"/>
<dbReference type="GO" id="GO:0016020">
    <property type="term" value="C:membrane"/>
    <property type="evidence" value="ECO:0007669"/>
    <property type="project" value="UniProtKB-SubCell"/>
</dbReference>
<keyword evidence="3 5" id="KW-1133">Transmembrane helix</keyword>
<dbReference type="Gene3D" id="1.20.1560.10">
    <property type="entry name" value="ABC transporter type 1, transmembrane domain"/>
    <property type="match status" value="1"/>
</dbReference>
<dbReference type="PANTHER" id="PTHR24221:SF503">
    <property type="entry name" value="MITOCHONDRIAL POTASSIUM CHANNEL ATP-BINDING SUBUNIT"/>
    <property type="match status" value="1"/>
</dbReference>
<dbReference type="EC" id="3.6.3.44" evidence="7"/>